<protein>
    <submittedName>
        <fullName evidence="4">Diacylglycerol kinase family lipid kinase</fullName>
    </submittedName>
</protein>
<dbReference type="GO" id="GO:0004143">
    <property type="term" value="F:ATP-dependent diacylglycerol kinase activity"/>
    <property type="evidence" value="ECO:0007669"/>
    <property type="project" value="TreeGrafter"/>
</dbReference>
<evidence type="ECO:0000259" key="3">
    <source>
        <dbReference type="PROSITE" id="PS50146"/>
    </source>
</evidence>
<name>A0A6I4W1W1_9ACTN</name>
<evidence type="ECO:0000313" key="5">
    <source>
        <dbReference type="Proteomes" id="UP000431901"/>
    </source>
</evidence>
<dbReference type="PANTHER" id="PTHR12358">
    <property type="entry name" value="SPHINGOSINE KINASE"/>
    <property type="match status" value="1"/>
</dbReference>
<sequence>MRAMLIANPKATSTTRQARDTLVRAFAGDLDLVLAETAHRGHATELAREAAHDGFDVVIALGGDGTVNETVNGLLADGPDPKLPALAVLPSGSANVFARALGLPGDPVGATRHVLAALRAGRHRTVGLGAASLPDGTERYFTFCAGVGLDAEVVREVERRRLAGARADPSLYVRAAVRQFFSGTDRRRPALTVEAPGVAPISGVFLAFVSNTAPWTFLGPLPLNPSPRANFALGLDVFGTRSLSAGTVLSAFAKMLVARSRPMGGRQIVNVHDAQRVTLRAARPVAFELDGDYLGEHTTITFRAVPKAVRIVI</sequence>
<dbReference type="RefSeq" id="WP_161101488.1">
    <property type="nucleotide sequence ID" value="NZ_JBHLYI010000002.1"/>
</dbReference>
<dbReference type="PANTHER" id="PTHR12358:SF106">
    <property type="entry name" value="LIPID KINASE YEGS"/>
    <property type="match status" value="1"/>
</dbReference>
<organism evidence="4 5">
    <name type="scientific">Actinomadura rayongensis</name>
    <dbReference type="NCBI Taxonomy" id="1429076"/>
    <lineage>
        <taxon>Bacteria</taxon>
        <taxon>Bacillati</taxon>
        <taxon>Actinomycetota</taxon>
        <taxon>Actinomycetes</taxon>
        <taxon>Streptosporangiales</taxon>
        <taxon>Thermomonosporaceae</taxon>
        <taxon>Actinomadura</taxon>
    </lineage>
</organism>
<dbReference type="PROSITE" id="PS50146">
    <property type="entry name" value="DAGK"/>
    <property type="match status" value="1"/>
</dbReference>
<comment type="caution">
    <text evidence="4">The sequence shown here is derived from an EMBL/GenBank/DDBJ whole genome shotgun (WGS) entry which is preliminary data.</text>
</comment>
<accession>A0A6I4W1W1</accession>
<dbReference type="InterPro" id="IPR001206">
    <property type="entry name" value="Diacylglycerol_kinase_cat_dom"/>
</dbReference>
<dbReference type="Pfam" id="PF00781">
    <property type="entry name" value="DAGK_cat"/>
    <property type="match status" value="1"/>
</dbReference>
<dbReference type="OrthoDB" id="142078at2"/>
<keyword evidence="5" id="KW-1185">Reference proteome</keyword>
<dbReference type="Gene3D" id="3.40.50.10330">
    <property type="entry name" value="Probable inorganic polyphosphate/atp-NAD kinase, domain 1"/>
    <property type="match status" value="1"/>
</dbReference>
<evidence type="ECO:0000256" key="1">
    <source>
        <dbReference type="ARBA" id="ARBA00001946"/>
    </source>
</evidence>
<dbReference type="Gene3D" id="2.60.200.40">
    <property type="match status" value="1"/>
</dbReference>
<dbReference type="InterPro" id="IPR016064">
    <property type="entry name" value="NAD/diacylglycerol_kinase_sf"/>
</dbReference>
<comment type="cofactor">
    <cofactor evidence="1">
        <name>Mg(2+)</name>
        <dbReference type="ChEBI" id="CHEBI:18420"/>
    </cofactor>
</comment>
<feature type="domain" description="DAGKc" evidence="3">
    <location>
        <begin position="1"/>
        <end position="135"/>
    </location>
</feature>
<reference evidence="4 5" key="1">
    <citation type="submission" date="2019-12" db="EMBL/GenBank/DDBJ databases">
        <title>Nocardia macrotermitis sp. nov. and Nocardia aurantia sp. nov., isolated from the gut of the fungus growing-termite Macrotermes natalensis.</title>
        <authorList>
            <person name="Christine B."/>
            <person name="Rene B."/>
        </authorList>
    </citation>
    <scope>NUCLEOTIDE SEQUENCE [LARGE SCALE GENOMIC DNA]</scope>
    <source>
        <strain evidence="4 5">DSM 102126</strain>
    </source>
</reference>
<dbReference type="SMART" id="SM00046">
    <property type="entry name" value="DAGKc"/>
    <property type="match status" value="1"/>
</dbReference>
<comment type="similarity">
    <text evidence="2">Belongs to the diacylglycerol/lipid kinase family.</text>
</comment>
<keyword evidence="4" id="KW-0418">Kinase</keyword>
<proteinExistence type="inferred from homology"/>
<evidence type="ECO:0000256" key="2">
    <source>
        <dbReference type="ARBA" id="ARBA00005983"/>
    </source>
</evidence>
<dbReference type="InterPro" id="IPR050187">
    <property type="entry name" value="Lipid_Phosphate_FormReg"/>
</dbReference>
<dbReference type="InterPro" id="IPR017438">
    <property type="entry name" value="ATP-NAD_kinase_N"/>
</dbReference>
<evidence type="ECO:0000313" key="4">
    <source>
        <dbReference type="EMBL" id="MXQ63308.1"/>
    </source>
</evidence>
<dbReference type="GO" id="GO:0005886">
    <property type="term" value="C:plasma membrane"/>
    <property type="evidence" value="ECO:0007669"/>
    <property type="project" value="TreeGrafter"/>
</dbReference>
<dbReference type="SUPFAM" id="SSF111331">
    <property type="entry name" value="NAD kinase/diacylglycerol kinase-like"/>
    <property type="match status" value="1"/>
</dbReference>
<keyword evidence="4" id="KW-0808">Transferase</keyword>
<dbReference type="EMBL" id="WUTW01000001">
    <property type="protein sequence ID" value="MXQ63308.1"/>
    <property type="molecule type" value="Genomic_DNA"/>
</dbReference>
<dbReference type="AlphaFoldDB" id="A0A6I4W1W1"/>
<gene>
    <name evidence="4" type="ORF">GQ466_04610</name>
</gene>
<dbReference type="Proteomes" id="UP000431901">
    <property type="component" value="Unassembled WGS sequence"/>
</dbReference>